<dbReference type="PROSITE" id="PS00022">
    <property type="entry name" value="EGF_1"/>
    <property type="match status" value="2"/>
</dbReference>
<feature type="domain" description="VWFD" evidence="8">
    <location>
        <begin position="815"/>
        <end position="993"/>
    </location>
</feature>
<feature type="region of interest" description="Disordered" evidence="5">
    <location>
        <begin position="40"/>
        <end position="82"/>
    </location>
</feature>
<dbReference type="Pfam" id="PF00094">
    <property type="entry name" value="VWD"/>
    <property type="match status" value="3"/>
</dbReference>
<proteinExistence type="predicted"/>
<feature type="signal peptide" evidence="6">
    <location>
        <begin position="1"/>
        <end position="24"/>
    </location>
</feature>
<feature type="domain" description="VWFD" evidence="8">
    <location>
        <begin position="1644"/>
        <end position="1813"/>
    </location>
</feature>
<reference evidence="9" key="1">
    <citation type="submission" date="2022-01" db="EMBL/GenBank/DDBJ databases">
        <authorList>
            <person name="King R."/>
        </authorList>
    </citation>
    <scope>NUCLEOTIDE SEQUENCE</scope>
</reference>
<comment type="caution">
    <text evidence="4">Lacks conserved residue(s) required for the propagation of feature annotation.</text>
</comment>
<dbReference type="CDD" id="cd19941">
    <property type="entry name" value="TIL"/>
    <property type="match status" value="3"/>
</dbReference>
<evidence type="ECO:0000256" key="3">
    <source>
        <dbReference type="ARBA" id="ARBA00023180"/>
    </source>
</evidence>
<evidence type="ECO:0000313" key="10">
    <source>
        <dbReference type="Proteomes" id="UP001153709"/>
    </source>
</evidence>
<keyword evidence="3" id="KW-0325">Glycoprotein</keyword>
<dbReference type="Proteomes" id="UP001153709">
    <property type="component" value="Chromosome 6"/>
</dbReference>
<keyword evidence="2 4" id="KW-1015">Disulfide bond</keyword>
<dbReference type="SUPFAM" id="SSF57567">
    <property type="entry name" value="Serine protease inhibitors"/>
    <property type="match status" value="3"/>
</dbReference>
<dbReference type="InterPro" id="IPR001846">
    <property type="entry name" value="VWF_type-D"/>
</dbReference>
<sequence length="1852" mass="200703">MGTLTVWIPLLVVSLILLDQQTGGAQVPKFLQKKYGTKTVEGHTPKADHKLYTKTKTAHTKSRHPGRHTSKMSPVTQSPYDVSGRKQRDFLDAVSSGLSGSSRYISSSSSSSGSRVISSSSGGSSGGFSFQGGCVGMPSPMNAGVKCSSVTGCTATCMPDSQFPNGKTELRVLCQNGQWFAEGFSGVPNCERRFGSSGLSGSSSSSSSSSIISSSSGGSSGSISFQGGCVGMPSPMNAAVKCSSLTGCRATCMPDSQFSNGKTELQIICQNGQWLAEGYSGVPNCQRVSGSSGLSGSSSSSSGSGIISSGGSSGSISSSGGSSGSISFQGGCVGMPSPMNAAVKCSSLTGCRATCMPDSQFPNGKIELQILCQNGQWLAEGFSGVPNCQRVSGSSGLSGSSSSSSGSGIISSGGSSGSISSSGGSSGSISFQGGCAGMPSPMNAGVRCSSLSGCKASCIQDYQFPNGKTEIRILCQDGKWLAEEFSGVPNCEPICLPQCQNNGICLAPNQCSCAENFSGPQCQFESKPCLNYPPMPKNSKRSCNSKKCTISCMKGHEFPDGSQIATMDCKNGLWIPSKEKWTSIPNCQATCDPPCLNGGNCLSFNVCQCPQEFRGPQCQYSAEVCNPKNMGFNGGYNCSGDANTFSCALKCPVGIDFEFPPVPVYTCDYALGFYLPAPIPDCVYPDGSEVHFIPGTSETHITFNYTEWISTSGGRLFLERLEQELSLGVNVHIIIQRIQDELKSGKLTIEQKTLLEKWEKELSTGALTEQKLLEQIKVFPMFTESPSGLTEVTVVEGGNGGSESIIVETKLPAPGTCFAWGGSHYKTFDNRIYSFKSRCPHVLVRDSKDSTFSIITQDSDECQSNPELCHKNINIFLQNVNYLLSKTNDGQPLFKSGDKVLPIPGRVPGIRVEMEAHNLLVSLDTVGVEMLWDGRNLIQVAVKENLWNRTEGLCGILDGDVSTDIVTQDGEATKNILTFASSWKVDYIGNRCEDSPSEDAVCTHQPEKAENATNFCNKLIKDNRFRQCQNLLDIGFLYDACRSDYCNCLDSNDPTACACDNFDVYVKHCTLFGIKGLSNWRDENTCPMKCSNGKIYQACGSVNRQPTCGSISEGKVESDEKCVEGCFCPEGTVLHEGSCITRDKCPCMLRGKSFEAGASVPKDCNTCTCSEGQWICTQAMNFPLSILSGMPSCTKTVTIRVNDQIIKLKQNHELVVNGQDIIQVPFTIAGIRIKKVSSIFLQTTLPNGIDVWWDGSNRVYIDLPAKFNEETRGLCGTFNNNQKDDFLTPQDDVEQSVIAFANKWKTTEHCQDLPEVVPTHPCDRNIHRRGQAEEYCAKIKSELFKGKLISPVNFLGNDTKTAHDHLCEEHFQFINENSCHWFVDPEQFYKDCLYDMCSCESPVSKCLCPIMASYASECSRQGIKVDWRSEVRECGVHCPGGQKYQVCGDSCSRTCRDISDDTNCKPQCVEGCNCPDGQTLDDNGECIPIGQCKCHYRGMEFPPGYREIRPATKAPELCSCVSAVWECFEATQEDIEMYPSSELVQNKCNASANLEFTTCEPVEPLTCKNMHSPPQVSPAICHSGCKCKEGYVLDTTTKRCVKPTECPCHHASKSYKEGAIVQSGCNTCTCRNGKWGCTDRQCAAECSAWGDSHYKTFDGKRFDYQGECDYVLAKGSLGQDSFHVSVQNVPCGSLGTACFKSVTIKVTSGGSSDVITLEKDKRLPSLKTFKHITVREKSLFVIVEAPDLGFVVHWDRGTRVYVRIDPRWKDTTKGLCGNYNDNEVDDFQTPSGGLAEVSANIFGDSWRLQSYCTEAPEIKDTCEQRPDRKVWATKKCGVLKSSLFSHVTLKFP</sequence>
<feature type="disulfide bond" evidence="4">
    <location>
        <begin position="495"/>
        <end position="505"/>
    </location>
</feature>
<dbReference type="SMART" id="SM00181">
    <property type="entry name" value="EGF"/>
    <property type="match status" value="3"/>
</dbReference>
<dbReference type="Gene3D" id="2.10.25.10">
    <property type="entry name" value="Laminin"/>
    <property type="match status" value="5"/>
</dbReference>
<dbReference type="GO" id="GO:0030414">
    <property type="term" value="F:peptidase inhibitor activity"/>
    <property type="evidence" value="ECO:0007669"/>
    <property type="project" value="UniProtKB-KW"/>
</dbReference>
<feature type="domain" description="EGF-like" evidence="7">
    <location>
        <begin position="492"/>
        <end position="523"/>
    </location>
</feature>
<dbReference type="InterPro" id="IPR000742">
    <property type="entry name" value="EGF"/>
</dbReference>
<evidence type="ECO:0000259" key="8">
    <source>
        <dbReference type="PROSITE" id="PS51233"/>
    </source>
</evidence>
<dbReference type="InterPro" id="IPR002919">
    <property type="entry name" value="TIL_dom"/>
</dbReference>
<dbReference type="GO" id="GO:0031012">
    <property type="term" value="C:extracellular matrix"/>
    <property type="evidence" value="ECO:0007669"/>
    <property type="project" value="TreeGrafter"/>
</dbReference>
<dbReference type="SUPFAM" id="SSF57184">
    <property type="entry name" value="Growth factor receptor domain"/>
    <property type="match status" value="1"/>
</dbReference>
<keyword evidence="4" id="KW-0245">EGF-like domain</keyword>
<dbReference type="EMBL" id="OU898281">
    <property type="protein sequence ID" value="CAG9836626.1"/>
    <property type="molecule type" value="Genomic_DNA"/>
</dbReference>
<dbReference type="SMART" id="SM00832">
    <property type="entry name" value="C8"/>
    <property type="match status" value="2"/>
</dbReference>
<feature type="region of interest" description="Disordered" evidence="5">
    <location>
        <begin position="293"/>
        <end position="318"/>
    </location>
</feature>
<dbReference type="GO" id="GO:0005615">
    <property type="term" value="C:extracellular space"/>
    <property type="evidence" value="ECO:0007669"/>
    <property type="project" value="TreeGrafter"/>
</dbReference>
<organism evidence="9 10">
    <name type="scientific">Diabrotica balteata</name>
    <name type="common">Banded cucumber beetle</name>
    <dbReference type="NCBI Taxonomy" id="107213"/>
    <lineage>
        <taxon>Eukaryota</taxon>
        <taxon>Metazoa</taxon>
        <taxon>Ecdysozoa</taxon>
        <taxon>Arthropoda</taxon>
        <taxon>Hexapoda</taxon>
        <taxon>Insecta</taxon>
        <taxon>Pterygota</taxon>
        <taxon>Neoptera</taxon>
        <taxon>Endopterygota</taxon>
        <taxon>Coleoptera</taxon>
        <taxon>Polyphaga</taxon>
        <taxon>Cucujiformia</taxon>
        <taxon>Chrysomeloidea</taxon>
        <taxon>Chrysomelidae</taxon>
        <taxon>Galerucinae</taxon>
        <taxon>Diabroticina</taxon>
        <taxon>Diabroticites</taxon>
        <taxon>Diabrotica</taxon>
    </lineage>
</organism>
<dbReference type="PANTHER" id="PTHR11339">
    <property type="entry name" value="EXTRACELLULAR MATRIX GLYCOPROTEIN RELATED"/>
    <property type="match status" value="1"/>
</dbReference>
<keyword evidence="10" id="KW-1185">Reference proteome</keyword>
<dbReference type="InterPro" id="IPR036084">
    <property type="entry name" value="Ser_inhib-like_sf"/>
</dbReference>
<dbReference type="PROSITE" id="PS50026">
    <property type="entry name" value="EGF_3"/>
    <property type="match status" value="2"/>
</dbReference>
<evidence type="ECO:0000256" key="4">
    <source>
        <dbReference type="PROSITE-ProRule" id="PRU00076"/>
    </source>
</evidence>
<dbReference type="Pfam" id="PF01826">
    <property type="entry name" value="TIL"/>
    <property type="match status" value="3"/>
</dbReference>
<feature type="compositionally biased region" description="Basic and acidic residues" evidence="5">
    <location>
        <begin position="40"/>
        <end position="51"/>
    </location>
</feature>
<feature type="compositionally biased region" description="Basic residues" evidence="5">
    <location>
        <begin position="52"/>
        <end position="70"/>
    </location>
</feature>
<dbReference type="InterPro" id="IPR009030">
    <property type="entry name" value="Growth_fac_rcpt_cys_sf"/>
</dbReference>
<accession>A0A9N9XET9</accession>
<evidence type="ECO:0000256" key="6">
    <source>
        <dbReference type="SAM" id="SignalP"/>
    </source>
</evidence>
<feature type="domain" description="VWFD" evidence="8">
    <location>
        <begin position="1129"/>
        <end position="1311"/>
    </location>
</feature>
<feature type="chain" id="PRO_5040423303" evidence="6">
    <location>
        <begin position="25"/>
        <end position="1852"/>
    </location>
</feature>
<name>A0A9N9XET9_DIABA</name>
<feature type="region of interest" description="Disordered" evidence="5">
    <location>
        <begin position="96"/>
        <end position="122"/>
    </location>
</feature>
<dbReference type="InterPro" id="IPR050780">
    <property type="entry name" value="Mucin_vWF_Thrombospondin_sf"/>
</dbReference>
<protein>
    <submittedName>
        <fullName evidence="9">Uncharacterized protein</fullName>
    </submittedName>
</protein>
<evidence type="ECO:0000256" key="1">
    <source>
        <dbReference type="ARBA" id="ARBA00022690"/>
    </source>
</evidence>
<gene>
    <name evidence="9" type="ORF">DIABBA_LOCUS9698</name>
</gene>
<dbReference type="Pfam" id="PF08742">
    <property type="entry name" value="C8"/>
    <property type="match status" value="2"/>
</dbReference>
<evidence type="ECO:0000259" key="7">
    <source>
        <dbReference type="PROSITE" id="PS50026"/>
    </source>
</evidence>
<dbReference type="PANTHER" id="PTHR11339:SF386">
    <property type="entry name" value="HEMOLECTIN, ISOFORM A"/>
    <property type="match status" value="1"/>
</dbReference>
<evidence type="ECO:0000313" key="9">
    <source>
        <dbReference type="EMBL" id="CAG9836626.1"/>
    </source>
</evidence>
<feature type="disulfide bond" evidence="4">
    <location>
        <begin position="513"/>
        <end position="522"/>
    </location>
</feature>
<dbReference type="FunFam" id="2.10.25.10:FF:000674">
    <property type="entry name" value="Mucin-2"/>
    <property type="match status" value="1"/>
</dbReference>
<feature type="disulfide bond" evidence="4">
    <location>
        <begin position="609"/>
        <end position="618"/>
    </location>
</feature>
<feature type="disulfide bond" evidence="4">
    <location>
        <begin position="591"/>
        <end position="601"/>
    </location>
</feature>
<feature type="compositionally biased region" description="Polar residues" evidence="5">
    <location>
        <begin position="71"/>
        <end position="80"/>
    </location>
</feature>
<evidence type="ECO:0000256" key="5">
    <source>
        <dbReference type="SAM" id="MobiDB-lite"/>
    </source>
</evidence>
<evidence type="ECO:0000256" key="2">
    <source>
        <dbReference type="ARBA" id="ARBA00023157"/>
    </source>
</evidence>
<dbReference type="SMART" id="SM00216">
    <property type="entry name" value="VWD"/>
    <property type="match status" value="3"/>
</dbReference>
<dbReference type="PROSITE" id="PS51233">
    <property type="entry name" value="VWFD"/>
    <property type="match status" value="3"/>
</dbReference>
<dbReference type="InterPro" id="IPR014853">
    <property type="entry name" value="VWF/SSPO/ZAN-like_Cys-rich_dom"/>
</dbReference>
<dbReference type="Pfam" id="PF23244">
    <property type="entry name" value="VWF"/>
    <property type="match status" value="1"/>
</dbReference>
<keyword evidence="6" id="KW-0732">Signal</keyword>
<keyword evidence="1" id="KW-0646">Protease inhibitor</keyword>
<feature type="domain" description="EGF-like" evidence="7">
    <location>
        <begin position="588"/>
        <end position="619"/>
    </location>
</feature>
<feature type="region of interest" description="Disordered" evidence="5">
    <location>
        <begin position="396"/>
        <end position="423"/>
    </location>
</feature>